<dbReference type="EMBL" id="JANAKD010002517">
    <property type="protein sequence ID" value="KAJ3473421.1"/>
    <property type="molecule type" value="Genomic_DNA"/>
</dbReference>
<dbReference type="Proteomes" id="UP001148737">
    <property type="component" value="Unassembled WGS sequence"/>
</dbReference>
<name>A0ACC1QFI9_9HYPO</name>
<organism evidence="1 2">
    <name type="scientific">Lecanicillium saksenae</name>
    <dbReference type="NCBI Taxonomy" id="468837"/>
    <lineage>
        <taxon>Eukaryota</taxon>
        <taxon>Fungi</taxon>
        <taxon>Dikarya</taxon>
        <taxon>Ascomycota</taxon>
        <taxon>Pezizomycotina</taxon>
        <taxon>Sordariomycetes</taxon>
        <taxon>Hypocreomycetidae</taxon>
        <taxon>Hypocreales</taxon>
        <taxon>Cordycipitaceae</taxon>
        <taxon>Lecanicillium</taxon>
    </lineage>
</organism>
<keyword evidence="2" id="KW-1185">Reference proteome</keyword>
<proteinExistence type="predicted"/>
<comment type="caution">
    <text evidence="1">The sequence shown here is derived from an EMBL/GenBank/DDBJ whole genome shotgun (WGS) entry which is preliminary data.</text>
</comment>
<reference evidence="1" key="1">
    <citation type="submission" date="2022-07" db="EMBL/GenBank/DDBJ databases">
        <title>Genome Sequence of Lecanicillium saksenae.</title>
        <authorList>
            <person name="Buettner E."/>
        </authorList>
    </citation>
    <scope>NUCLEOTIDE SEQUENCE</scope>
    <source>
        <strain evidence="1">VT-O1</strain>
    </source>
</reference>
<sequence>MASAVTDLETGLQAMLNLKPPGVSGSRITSLTSLCVANIQSESVLIQKIYTHFKKTPGTHKLGVLYVVDSVTRKWLEQAKAQGQPINSSAPDGTYAAGVHRVTELMPVLMNDIGQSAPEDQKEKIKKLLDIWEKGQTFPAPMLESFRKGLSSPAQSKVSTTPPGSPPPNVMASLQNNQPAPSAAPAPAAANGSSILEALANIARQNTTSNAAGSAAPSNGNLPAPAASYSMPASALPQPVSSTQAPSSYPPASQPVNAPSAPFNLAQMMGQNAPQGMPNAAPQIPGAPAAAPGGMDPNTQQQIMLIKLLADQGVPFDKIPALIQSMTGGAGGQPAPAPAPAAQGSFPAQPAWGAPPNNEIPRRSLSLQVARPLGSARLSPWRT</sequence>
<gene>
    <name evidence="1" type="ORF">NLG97_g10315</name>
</gene>
<evidence type="ECO:0000313" key="1">
    <source>
        <dbReference type="EMBL" id="KAJ3473421.1"/>
    </source>
</evidence>
<protein>
    <submittedName>
        <fullName evidence="1">Uncharacterized protein</fullName>
    </submittedName>
</protein>
<accession>A0ACC1QFI9</accession>
<evidence type="ECO:0000313" key="2">
    <source>
        <dbReference type="Proteomes" id="UP001148737"/>
    </source>
</evidence>